<keyword evidence="15" id="KW-1185">Reference proteome</keyword>
<dbReference type="GO" id="GO:0005886">
    <property type="term" value="C:plasma membrane"/>
    <property type="evidence" value="ECO:0007669"/>
    <property type="project" value="UniProtKB-SubCell"/>
</dbReference>
<keyword evidence="5" id="KW-0716">Sensory transduction</keyword>
<protein>
    <recommendedName>
        <fullName evidence="13">Sensory neuron membrane protein 1</fullName>
    </recommendedName>
</protein>
<dbReference type="PRINTS" id="PR01609">
    <property type="entry name" value="CD36FAMILY"/>
</dbReference>
<dbReference type="GO" id="GO:0005737">
    <property type="term" value="C:cytoplasm"/>
    <property type="evidence" value="ECO:0007669"/>
    <property type="project" value="TreeGrafter"/>
</dbReference>
<proteinExistence type="inferred from homology"/>
<dbReference type="OrthoDB" id="10024078at2759"/>
<evidence type="ECO:0000256" key="6">
    <source>
        <dbReference type="ARBA" id="ARBA00022692"/>
    </source>
</evidence>
<accession>A0A9N9S185</accession>
<keyword evidence="11" id="KW-0675">Receptor</keyword>
<evidence type="ECO:0000256" key="13">
    <source>
        <dbReference type="ARBA" id="ARBA00040646"/>
    </source>
</evidence>
<reference evidence="14" key="1">
    <citation type="submission" date="2022-01" db="EMBL/GenBank/DDBJ databases">
        <authorList>
            <person name="King R."/>
        </authorList>
    </citation>
    <scope>NUCLEOTIDE SEQUENCE</scope>
</reference>
<dbReference type="PANTHER" id="PTHR11923:SF69">
    <property type="entry name" value="SENSORY NEURON MEMBRANE PROTEIN 1"/>
    <property type="match status" value="1"/>
</dbReference>
<comment type="similarity">
    <text evidence="3">Belongs to the CD36 family.</text>
</comment>
<evidence type="ECO:0000256" key="12">
    <source>
        <dbReference type="ARBA" id="ARBA00023180"/>
    </source>
</evidence>
<comment type="function">
    <text evidence="1">Plays an olfactory role that is not restricted to pheromone sensitivity.</text>
</comment>
<keyword evidence="9" id="KW-0472">Membrane</keyword>
<organism evidence="14 15">
    <name type="scientific">Chironomus riparius</name>
    <dbReference type="NCBI Taxonomy" id="315576"/>
    <lineage>
        <taxon>Eukaryota</taxon>
        <taxon>Metazoa</taxon>
        <taxon>Ecdysozoa</taxon>
        <taxon>Arthropoda</taxon>
        <taxon>Hexapoda</taxon>
        <taxon>Insecta</taxon>
        <taxon>Pterygota</taxon>
        <taxon>Neoptera</taxon>
        <taxon>Endopterygota</taxon>
        <taxon>Diptera</taxon>
        <taxon>Nematocera</taxon>
        <taxon>Chironomoidea</taxon>
        <taxon>Chironomidae</taxon>
        <taxon>Chironominae</taxon>
        <taxon>Chironomus</taxon>
    </lineage>
</organism>
<sequence>MRPLFENIPFPLTFKIYIFNITNPDDILNGNKPKLNEIGPYVFDEWKLREDLVDDDSKDTITFTLKQLFKFRPDLSNGLTGNEEVVVPNLVLLASTMTVKQEREAFLPTIIKAMHQIFGNVSSPFVRMRAMDYMFSGLEFNCSGTEFAAKVVCAAIRSEGIEQVWDGDECNRLRGTDSTIFPPFLEPDDGLWTYTPDICMSLKAHYVRKSSYAGLPTSLYSINFGNFEDDEKKLCFCDGTCPPKGTIDLLPCLGSRIYGSKPHFLDADESLLRAVEGLHPNRSEHDVIVNFEAISGTPLSGAKRLQFSLAMEAIEEYEMMSKLPTAQLPLVWIEEVIKWIGIVSSMIGLIISGFVFYNEHHNKVSVSSTANNATRAVEANGTSAKTLDDLIYLKNRVEEVQNSKNDEEN</sequence>
<evidence type="ECO:0000256" key="1">
    <source>
        <dbReference type="ARBA" id="ARBA00003156"/>
    </source>
</evidence>
<evidence type="ECO:0000256" key="5">
    <source>
        <dbReference type="ARBA" id="ARBA00022606"/>
    </source>
</evidence>
<evidence type="ECO:0000256" key="11">
    <source>
        <dbReference type="ARBA" id="ARBA00023170"/>
    </source>
</evidence>
<evidence type="ECO:0000313" key="15">
    <source>
        <dbReference type="Proteomes" id="UP001153620"/>
    </source>
</evidence>
<keyword evidence="10" id="KW-1015">Disulfide bond</keyword>
<dbReference type="AlphaFoldDB" id="A0A9N9S185"/>
<keyword evidence="8" id="KW-1133">Transmembrane helix</keyword>
<keyword evidence="4" id="KW-1003">Cell membrane</keyword>
<evidence type="ECO:0000256" key="7">
    <source>
        <dbReference type="ARBA" id="ARBA00022725"/>
    </source>
</evidence>
<keyword evidence="12" id="KW-0325">Glycoprotein</keyword>
<gene>
    <name evidence="14" type="ORF">CHIRRI_LOCUS11760</name>
</gene>
<evidence type="ECO:0000256" key="4">
    <source>
        <dbReference type="ARBA" id="ARBA00022475"/>
    </source>
</evidence>
<evidence type="ECO:0000256" key="8">
    <source>
        <dbReference type="ARBA" id="ARBA00022989"/>
    </source>
</evidence>
<keyword evidence="6" id="KW-0812">Transmembrane</keyword>
<comment type="subcellular location">
    <subcellularLocation>
        <location evidence="2">Cell membrane</location>
        <topology evidence="2">Multi-pass membrane protein</topology>
    </subcellularLocation>
</comment>
<name>A0A9N9S185_9DIPT</name>
<evidence type="ECO:0000256" key="2">
    <source>
        <dbReference type="ARBA" id="ARBA00004651"/>
    </source>
</evidence>
<keyword evidence="7" id="KW-0552">Olfaction</keyword>
<evidence type="ECO:0000313" key="14">
    <source>
        <dbReference type="EMBL" id="CAG9808926.1"/>
    </source>
</evidence>
<dbReference type="GO" id="GO:0007608">
    <property type="term" value="P:sensory perception of smell"/>
    <property type="evidence" value="ECO:0007669"/>
    <property type="project" value="UniProtKB-KW"/>
</dbReference>
<dbReference type="InterPro" id="IPR002159">
    <property type="entry name" value="CD36_fam"/>
</dbReference>
<dbReference type="Proteomes" id="UP001153620">
    <property type="component" value="Chromosome 3"/>
</dbReference>
<dbReference type="EMBL" id="OU895879">
    <property type="protein sequence ID" value="CAG9808926.1"/>
    <property type="molecule type" value="Genomic_DNA"/>
</dbReference>
<dbReference type="GO" id="GO:0005044">
    <property type="term" value="F:scavenger receptor activity"/>
    <property type="evidence" value="ECO:0007669"/>
    <property type="project" value="TreeGrafter"/>
</dbReference>
<dbReference type="PANTHER" id="PTHR11923">
    <property type="entry name" value="SCAVENGER RECEPTOR CLASS B TYPE-1 SR-B1"/>
    <property type="match status" value="1"/>
</dbReference>
<reference evidence="14" key="2">
    <citation type="submission" date="2022-10" db="EMBL/GenBank/DDBJ databases">
        <authorList>
            <consortium name="ENA_rothamsted_submissions"/>
            <consortium name="culmorum"/>
            <person name="King R."/>
        </authorList>
    </citation>
    <scope>NUCLEOTIDE SEQUENCE</scope>
</reference>
<evidence type="ECO:0000256" key="9">
    <source>
        <dbReference type="ARBA" id="ARBA00023136"/>
    </source>
</evidence>
<evidence type="ECO:0000256" key="3">
    <source>
        <dbReference type="ARBA" id="ARBA00010532"/>
    </source>
</evidence>
<evidence type="ECO:0000256" key="10">
    <source>
        <dbReference type="ARBA" id="ARBA00023157"/>
    </source>
</evidence>
<dbReference type="Pfam" id="PF01130">
    <property type="entry name" value="CD36"/>
    <property type="match status" value="2"/>
</dbReference>